<dbReference type="Pfam" id="PF14622">
    <property type="entry name" value="Ribonucleas_3_3"/>
    <property type="match status" value="1"/>
</dbReference>
<feature type="domain" description="RNase III" evidence="2">
    <location>
        <begin position="126"/>
        <end position="273"/>
    </location>
</feature>
<evidence type="ECO:0000256" key="1">
    <source>
        <dbReference type="SAM" id="MobiDB-lite"/>
    </source>
</evidence>
<dbReference type="PANTHER" id="PTHR28160:SF1">
    <property type="entry name" value="LARGE RIBOSOMAL SUBUNIT PROTEIN ML57"/>
    <property type="match status" value="1"/>
</dbReference>
<accession>A0AAE8MU48</accession>
<dbReference type="EMBL" id="ONZQ02000002">
    <property type="protein sequence ID" value="SPN98945.1"/>
    <property type="molecule type" value="Genomic_DNA"/>
</dbReference>
<feature type="compositionally biased region" description="Basic and acidic residues" evidence="1">
    <location>
        <begin position="63"/>
        <end position="74"/>
    </location>
</feature>
<dbReference type="FunFam" id="1.10.1520.10:FF:000018">
    <property type="entry name" value="RNase III domain protein"/>
    <property type="match status" value="1"/>
</dbReference>
<dbReference type="InterPro" id="IPR000999">
    <property type="entry name" value="RNase_III_dom"/>
</dbReference>
<dbReference type="GO" id="GO:0006396">
    <property type="term" value="P:RNA processing"/>
    <property type="evidence" value="ECO:0007669"/>
    <property type="project" value="InterPro"/>
</dbReference>
<name>A0AAE8MU48_9PEZI</name>
<comment type="caution">
    <text evidence="3">The sequence shown here is derived from an EMBL/GenBank/DDBJ whole genome shotgun (WGS) entry which is preliminary data.</text>
</comment>
<dbReference type="PANTHER" id="PTHR28160">
    <property type="entry name" value="54S RIBOSOMAL PROTEIN L15, MITOCHONDRIAL"/>
    <property type="match status" value="1"/>
</dbReference>
<keyword evidence="4" id="KW-1185">Reference proteome</keyword>
<evidence type="ECO:0000313" key="4">
    <source>
        <dbReference type="Proteomes" id="UP001187682"/>
    </source>
</evidence>
<gene>
    <name evidence="3" type="ORF">DNG_01984</name>
</gene>
<dbReference type="AlphaFoldDB" id="A0AAE8MU48"/>
<dbReference type="GO" id="GO:0004525">
    <property type="term" value="F:ribonuclease III activity"/>
    <property type="evidence" value="ECO:0007669"/>
    <property type="project" value="InterPro"/>
</dbReference>
<evidence type="ECO:0000313" key="3">
    <source>
        <dbReference type="EMBL" id="SPN98945.1"/>
    </source>
</evidence>
<dbReference type="GO" id="GO:0003735">
    <property type="term" value="F:structural constituent of ribosome"/>
    <property type="evidence" value="ECO:0007669"/>
    <property type="project" value="InterPro"/>
</dbReference>
<organism evidence="3 4">
    <name type="scientific">Cephalotrichum gorgonifer</name>
    <dbReference type="NCBI Taxonomy" id="2041049"/>
    <lineage>
        <taxon>Eukaryota</taxon>
        <taxon>Fungi</taxon>
        <taxon>Dikarya</taxon>
        <taxon>Ascomycota</taxon>
        <taxon>Pezizomycotina</taxon>
        <taxon>Sordariomycetes</taxon>
        <taxon>Hypocreomycetidae</taxon>
        <taxon>Microascales</taxon>
        <taxon>Microascaceae</taxon>
        <taxon>Cephalotrichum</taxon>
    </lineage>
</organism>
<dbReference type="InterPro" id="IPR036389">
    <property type="entry name" value="RNase_III_sf"/>
</dbReference>
<feature type="region of interest" description="Disordered" evidence="1">
    <location>
        <begin position="33"/>
        <end position="74"/>
    </location>
</feature>
<protein>
    <submittedName>
        <fullName evidence="3">Related to RNase III domain protein</fullName>
    </submittedName>
</protein>
<reference evidence="3" key="1">
    <citation type="submission" date="2018-03" db="EMBL/GenBank/DDBJ databases">
        <authorList>
            <person name="Guldener U."/>
        </authorList>
    </citation>
    <scope>NUCLEOTIDE SEQUENCE</scope>
</reference>
<dbReference type="Gene3D" id="1.10.1520.10">
    <property type="entry name" value="Ribonuclease III domain"/>
    <property type="match status" value="1"/>
</dbReference>
<dbReference type="InterPro" id="IPR040030">
    <property type="entry name" value="Ribosomal_mL57"/>
</dbReference>
<evidence type="ECO:0000259" key="2">
    <source>
        <dbReference type="Pfam" id="PF14622"/>
    </source>
</evidence>
<feature type="compositionally biased region" description="Low complexity" evidence="1">
    <location>
        <begin position="39"/>
        <end position="53"/>
    </location>
</feature>
<dbReference type="GO" id="GO:0005762">
    <property type="term" value="C:mitochondrial large ribosomal subunit"/>
    <property type="evidence" value="ECO:0007669"/>
    <property type="project" value="InterPro"/>
</dbReference>
<sequence length="274" mass="30225">MASRPACRAARLALNTSRASALPARQPILATSASPRWLSSSTTTETTTTSGSTPPRNEFAAAEEGRENFEDRPRWSYTPPLAKAPFSIGRPKNPKRSVWTVNEDPAVLDKFYERFLGSQGAGLLPEELKWLAVTHKSFDQGRRGFNDRLAYFGRQAIIQEVTKNIISSAEPAKPIVDPHGRQPFQHPALAGLDHLVEKQPHDVISREKMHKVALEVGLLKVLRWKPRLPENLAGSGVQVVLTGAIHAIFGAISLQHGAEVTSRLIQEKLLKRLA</sequence>
<dbReference type="GO" id="GO:0032543">
    <property type="term" value="P:mitochondrial translation"/>
    <property type="evidence" value="ECO:0007669"/>
    <property type="project" value="InterPro"/>
</dbReference>
<proteinExistence type="predicted"/>
<dbReference type="Proteomes" id="UP001187682">
    <property type="component" value="Unassembled WGS sequence"/>
</dbReference>